<sequence>MTSTSSPTPASRPSTLLGLVSVAALLLVAAHASTITSITPNTGSLNGWTRVSILGTGFDIRGRSNLVYIGSGMAGVYCDPIPNECTTTRIVCLTPEYAGVGPMPVTVNSFGYNAICQVAAGCNYQFTIQKTPTVTLISPQWLIAPANITVYGTRFSQGDASVAAFDFTMWIGDEERCNLVSTITGSSFICNVVNMRPGLLPTTVILGASGKANIASLVSTVAVLPSISAVTPSVGSLAGGQTVTIYGTSFSPDVSSNYVTIHGAPCIVDYYGTLYITCKTTPVAAATTSASRIVSPNVSSTVDAYYNLPAGYDLDLYFVGTIQYLSPDSTAVTSNFNTYIGAISCEQCGFRVTSQFVPTFTGNHTFSLNGDDWFEMWLSDSSEPVVRARGVTATGSTRALDVDGFNPRRIISYQGCCTYISSAPQYLVAGKTYWLRMFVKNGYGALGLTGRVSFNNLTNVPLETMLYNSADYVSPVQVLVNDMQALPQKSCLNFSSCDYNFVASATPTVTGVSPTSIGPQQSLTITGTGFDTSTTNPGTSTACAVATLCGGGGCACATQALCGLHTSLCSWSGSACVYRYNPPQCFQWSLNTVTVGGQPCNVTSQTSTQLVCTMPFVTAGSKRVIVSIATTGQASGVAKYVNVLTVVDGISPSSGSINGGNVLSINGFGFDPASTQVQVGNATCAIVSVAFDLITCIVPSLGAEGAASVRVLTSNARAYILPTSYQYDAKPVRPGTTVEVTESSITPINGPANGATRVFVTLPTAYSMSSSTAISVVIGGVPCAVRAAGSNSIQCFTGVAAAAGTFLCCRRHLALVRQHQWRQCAVHQRLRFRSSVHTSASRQCDVRDRQRCL</sequence>
<feature type="chain" id="PRO_5006622148" evidence="2">
    <location>
        <begin position="33"/>
        <end position="853"/>
    </location>
</feature>
<proteinExistence type="predicted"/>
<protein>
    <submittedName>
        <fullName evidence="4">Membrane-associated protein, putative</fullName>
    </submittedName>
</protein>
<evidence type="ECO:0000313" key="5">
    <source>
        <dbReference type="Proteomes" id="UP000051952"/>
    </source>
</evidence>
<dbReference type="OrthoDB" id="120976at2759"/>
<dbReference type="AlphaFoldDB" id="A0A0S4JA06"/>
<name>A0A0S4JA06_BODSA</name>
<evidence type="ECO:0000259" key="3">
    <source>
        <dbReference type="PROSITE" id="PS51820"/>
    </source>
</evidence>
<gene>
    <name evidence="4" type="ORF">BSAL_92465</name>
</gene>
<dbReference type="Gene3D" id="2.60.120.1560">
    <property type="match status" value="1"/>
</dbReference>
<dbReference type="CDD" id="cd00603">
    <property type="entry name" value="IPT_PCSR"/>
    <property type="match status" value="4"/>
</dbReference>
<dbReference type="Proteomes" id="UP000051952">
    <property type="component" value="Unassembled WGS sequence"/>
</dbReference>
<dbReference type="VEuPathDB" id="TriTrypDB:BSAL_92465"/>
<feature type="domain" description="PA14" evidence="3">
    <location>
        <begin position="303"/>
        <end position="470"/>
    </location>
</feature>
<evidence type="ECO:0000256" key="2">
    <source>
        <dbReference type="SAM" id="SignalP"/>
    </source>
</evidence>
<dbReference type="PANTHER" id="PTHR46769">
    <property type="entry name" value="POLYCYSTIC KIDNEY AND HEPATIC DISEASE 1 (AUTOSOMAL RECESSIVE)-LIKE 1"/>
    <property type="match status" value="1"/>
</dbReference>
<keyword evidence="5" id="KW-1185">Reference proteome</keyword>
<dbReference type="SUPFAM" id="SSF81296">
    <property type="entry name" value="E set domains"/>
    <property type="match status" value="4"/>
</dbReference>
<organism evidence="4 5">
    <name type="scientific">Bodo saltans</name>
    <name type="common">Flagellated protozoan</name>
    <dbReference type="NCBI Taxonomy" id="75058"/>
    <lineage>
        <taxon>Eukaryota</taxon>
        <taxon>Discoba</taxon>
        <taxon>Euglenozoa</taxon>
        <taxon>Kinetoplastea</taxon>
        <taxon>Metakinetoplastina</taxon>
        <taxon>Eubodonida</taxon>
        <taxon>Bodonidae</taxon>
        <taxon>Bodo</taxon>
    </lineage>
</organism>
<dbReference type="PANTHER" id="PTHR46769:SF2">
    <property type="entry name" value="FIBROCYSTIN-L ISOFORM 2 PRECURSOR-RELATED"/>
    <property type="match status" value="1"/>
</dbReference>
<dbReference type="InterPro" id="IPR037524">
    <property type="entry name" value="PA14/GLEYA"/>
</dbReference>
<dbReference type="InterPro" id="IPR052387">
    <property type="entry name" value="Fibrocystin"/>
</dbReference>
<reference evidence="5" key="1">
    <citation type="submission" date="2015-09" db="EMBL/GenBank/DDBJ databases">
        <authorList>
            <consortium name="Pathogen Informatics"/>
        </authorList>
    </citation>
    <scope>NUCLEOTIDE SEQUENCE [LARGE SCALE GENOMIC DNA]</scope>
    <source>
        <strain evidence="5">Lake Konstanz</strain>
    </source>
</reference>
<feature type="signal peptide" evidence="2">
    <location>
        <begin position="1"/>
        <end position="32"/>
    </location>
</feature>
<evidence type="ECO:0000313" key="4">
    <source>
        <dbReference type="EMBL" id="CUG86306.1"/>
    </source>
</evidence>
<dbReference type="Gene3D" id="2.60.40.10">
    <property type="entry name" value="Immunoglobulins"/>
    <property type="match status" value="6"/>
</dbReference>
<evidence type="ECO:0000256" key="1">
    <source>
        <dbReference type="ARBA" id="ARBA00022729"/>
    </source>
</evidence>
<dbReference type="InterPro" id="IPR014756">
    <property type="entry name" value="Ig_E-set"/>
</dbReference>
<dbReference type="InterPro" id="IPR002909">
    <property type="entry name" value="IPT_dom"/>
</dbReference>
<keyword evidence="1 2" id="KW-0732">Signal</keyword>
<dbReference type="InterPro" id="IPR013783">
    <property type="entry name" value="Ig-like_fold"/>
</dbReference>
<dbReference type="PROSITE" id="PS51820">
    <property type="entry name" value="PA14"/>
    <property type="match status" value="1"/>
</dbReference>
<dbReference type="Pfam" id="PF01833">
    <property type="entry name" value="TIG"/>
    <property type="match status" value="4"/>
</dbReference>
<dbReference type="SMART" id="SM00429">
    <property type="entry name" value="IPT"/>
    <property type="match status" value="4"/>
</dbReference>
<dbReference type="EMBL" id="CYKH01001274">
    <property type="protein sequence ID" value="CUG86306.1"/>
    <property type="molecule type" value="Genomic_DNA"/>
</dbReference>
<accession>A0A0S4JA06</accession>